<dbReference type="Gene3D" id="1.50.10.150">
    <property type="entry name" value="Voltage-dependent anion channel"/>
    <property type="match status" value="1"/>
</dbReference>
<feature type="transmembrane region" description="Helical" evidence="5">
    <location>
        <begin position="150"/>
        <end position="169"/>
    </location>
</feature>
<dbReference type="GO" id="GO:0005886">
    <property type="term" value="C:plasma membrane"/>
    <property type="evidence" value="ECO:0007669"/>
    <property type="project" value="TreeGrafter"/>
</dbReference>
<evidence type="ECO:0000313" key="7">
    <source>
        <dbReference type="Proteomes" id="UP000288178"/>
    </source>
</evidence>
<dbReference type="PANTHER" id="PTHR37955:SF1">
    <property type="entry name" value="DEP DOMAIN-CONTAINING PROTEIN"/>
    <property type="match status" value="1"/>
</dbReference>
<evidence type="ECO:0000256" key="4">
    <source>
        <dbReference type="ARBA" id="ARBA00023136"/>
    </source>
</evidence>
<name>A0A437JZ04_9BURK</name>
<gene>
    <name evidence="6" type="ORF">ENE75_09415</name>
</gene>
<accession>A0A437JZ04</accession>
<feature type="transmembrane region" description="Helical" evidence="5">
    <location>
        <begin position="262"/>
        <end position="284"/>
    </location>
</feature>
<keyword evidence="2 5" id="KW-0812">Transmembrane</keyword>
<comment type="caution">
    <text evidence="6">The sequence shown here is derived from an EMBL/GenBank/DDBJ whole genome shotgun (WGS) entry which is preliminary data.</text>
</comment>
<evidence type="ECO:0000256" key="5">
    <source>
        <dbReference type="SAM" id="Phobius"/>
    </source>
</evidence>
<feature type="transmembrane region" description="Helical" evidence="5">
    <location>
        <begin position="181"/>
        <end position="202"/>
    </location>
</feature>
<feature type="transmembrane region" description="Helical" evidence="5">
    <location>
        <begin position="208"/>
        <end position="225"/>
    </location>
</feature>
<dbReference type="OrthoDB" id="309023at2"/>
<protein>
    <submittedName>
        <fullName evidence="6">C4-dicarboxylate ABC transporter</fullName>
    </submittedName>
</protein>
<keyword evidence="4 5" id="KW-0472">Membrane</keyword>
<keyword evidence="7" id="KW-1185">Reference proteome</keyword>
<dbReference type="InterPro" id="IPR038665">
    <property type="entry name" value="Voltage-dep_anion_channel_sf"/>
</dbReference>
<reference evidence="6 7" key="1">
    <citation type="submission" date="2019-01" db="EMBL/GenBank/DDBJ databases">
        <authorList>
            <person name="Chen W.-M."/>
        </authorList>
    </citation>
    <scope>NUCLEOTIDE SEQUENCE [LARGE SCALE GENOMIC DNA]</scope>
    <source>
        <strain evidence="6 7">ICH-3</strain>
    </source>
</reference>
<keyword evidence="3 5" id="KW-1133">Transmembrane helix</keyword>
<proteinExistence type="predicted"/>
<feature type="transmembrane region" description="Helical" evidence="5">
    <location>
        <begin position="126"/>
        <end position="144"/>
    </location>
</feature>
<feature type="transmembrane region" description="Helical" evidence="5">
    <location>
        <begin position="237"/>
        <end position="256"/>
    </location>
</feature>
<dbReference type="InterPro" id="IPR004695">
    <property type="entry name" value="SLAC1/Mae1/Ssu1/TehA"/>
</dbReference>
<dbReference type="AlphaFoldDB" id="A0A437JZ04"/>
<dbReference type="EMBL" id="SACT01000002">
    <property type="protein sequence ID" value="RVT52884.1"/>
    <property type="molecule type" value="Genomic_DNA"/>
</dbReference>
<organism evidence="6 7">
    <name type="scientific">Rubrivivax albus</name>
    <dbReference type="NCBI Taxonomy" id="2499835"/>
    <lineage>
        <taxon>Bacteria</taxon>
        <taxon>Pseudomonadati</taxon>
        <taxon>Pseudomonadota</taxon>
        <taxon>Betaproteobacteria</taxon>
        <taxon>Burkholderiales</taxon>
        <taxon>Sphaerotilaceae</taxon>
        <taxon>Rubrivivax</taxon>
    </lineage>
</organism>
<comment type="subcellular location">
    <subcellularLocation>
        <location evidence="1">Membrane</location>
        <topology evidence="1">Multi-pass membrane protein</topology>
    </subcellularLocation>
</comment>
<evidence type="ECO:0000256" key="3">
    <source>
        <dbReference type="ARBA" id="ARBA00022989"/>
    </source>
</evidence>
<feature type="transmembrane region" description="Helical" evidence="5">
    <location>
        <begin position="20"/>
        <end position="45"/>
    </location>
</feature>
<sequence>MGLTGLALAWHRAVPLMGEMASAFALLAGTAGAAVFVALLVFTALRGWRHPEAWAEDRRHPVRHTFIAALPIGAMLVATVAVALFGVHPLARALWWAGSLGQLGITAWVLARWWGRPAWPSVTPALFVPIVGNVLAPLAGVPLGHADWSAAQFGIGLLFWPVVLTLVVVRLAVQGPWPERLAPTTFIVIAPPAVVGLGALQLDAPPTLAWMAWGMALFALLWAGARAKAIAAMPFGMTHWALSFPLASLAALTLRLAQPGTIMAVLGPVLLALASLVILGLAFATVRGLRDGSLLAPEPVAPLTVASS</sequence>
<dbReference type="Pfam" id="PF03595">
    <property type="entry name" value="SLAC1"/>
    <property type="match status" value="1"/>
</dbReference>
<evidence type="ECO:0000256" key="2">
    <source>
        <dbReference type="ARBA" id="ARBA00022692"/>
    </source>
</evidence>
<dbReference type="InterPro" id="IPR052951">
    <property type="entry name" value="Tellurite_res_ion_channel"/>
</dbReference>
<feature type="transmembrane region" description="Helical" evidence="5">
    <location>
        <begin position="66"/>
        <end position="87"/>
    </location>
</feature>
<evidence type="ECO:0000256" key="1">
    <source>
        <dbReference type="ARBA" id="ARBA00004141"/>
    </source>
</evidence>
<evidence type="ECO:0000313" key="6">
    <source>
        <dbReference type="EMBL" id="RVT52884.1"/>
    </source>
</evidence>
<feature type="transmembrane region" description="Helical" evidence="5">
    <location>
        <begin position="93"/>
        <end position="114"/>
    </location>
</feature>
<dbReference type="PANTHER" id="PTHR37955">
    <property type="entry name" value="TELLURITE RESISTANCE PROTEIN TEHA"/>
    <property type="match status" value="1"/>
</dbReference>
<dbReference type="GO" id="GO:0046583">
    <property type="term" value="F:monoatomic cation efflux transmembrane transporter activity"/>
    <property type="evidence" value="ECO:0007669"/>
    <property type="project" value="TreeGrafter"/>
</dbReference>
<dbReference type="Proteomes" id="UP000288178">
    <property type="component" value="Unassembled WGS sequence"/>
</dbReference>